<evidence type="ECO:0000256" key="3">
    <source>
        <dbReference type="ARBA" id="ARBA00022676"/>
    </source>
</evidence>
<dbReference type="PANTHER" id="PTHR13778:SF48">
    <property type="entry name" value="GALACTURONOSYLTRANSFERASE-LIKE 7-RELATED"/>
    <property type="match status" value="1"/>
</dbReference>
<accession>A0A4S8K2P4</accession>
<dbReference type="PANTHER" id="PTHR13778">
    <property type="entry name" value="GLYCOSYLTRANSFERASE 8 DOMAIN-CONTAINING PROTEIN"/>
    <property type="match status" value="1"/>
</dbReference>
<dbReference type="InterPro" id="IPR050748">
    <property type="entry name" value="Glycosyltrans_8_dom-fam"/>
</dbReference>
<dbReference type="InterPro" id="IPR029044">
    <property type="entry name" value="Nucleotide-diphossugar_trans"/>
</dbReference>
<keyword evidence="4" id="KW-0808">Transferase</keyword>
<dbReference type="GO" id="GO:0005794">
    <property type="term" value="C:Golgi apparatus"/>
    <property type="evidence" value="ECO:0007669"/>
    <property type="project" value="TreeGrafter"/>
</dbReference>
<dbReference type="Pfam" id="PF01501">
    <property type="entry name" value="Glyco_transf_8"/>
    <property type="match status" value="1"/>
</dbReference>
<evidence type="ECO:0000256" key="5">
    <source>
        <dbReference type="RuleBase" id="RU362027"/>
    </source>
</evidence>
<comment type="similarity">
    <text evidence="2 5">Belongs to the glycosyltransferase 8 family.</text>
</comment>
<dbReference type="STRING" id="52838.A0A4S8K2P4"/>
<organism evidence="6 7">
    <name type="scientific">Musa balbisiana</name>
    <name type="common">Banana</name>
    <dbReference type="NCBI Taxonomy" id="52838"/>
    <lineage>
        <taxon>Eukaryota</taxon>
        <taxon>Viridiplantae</taxon>
        <taxon>Streptophyta</taxon>
        <taxon>Embryophyta</taxon>
        <taxon>Tracheophyta</taxon>
        <taxon>Spermatophyta</taxon>
        <taxon>Magnoliopsida</taxon>
        <taxon>Liliopsida</taxon>
        <taxon>Zingiberales</taxon>
        <taxon>Musaceae</taxon>
        <taxon>Musa</taxon>
    </lineage>
</organism>
<dbReference type="AlphaFoldDB" id="A0A4S8K2P4"/>
<proteinExistence type="inferred from homology"/>
<dbReference type="EMBL" id="PYDT01000002">
    <property type="protein sequence ID" value="THU69003.1"/>
    <property type="molecule type" value="Genomic_DNA"/>
</dbReference>
<evidence type="ECO:0000256" key="4">
    <source>
        <dbReference type="ARBA" id="ARBA00022679"/>
    </source>
</evidence>
<comment type="pathway">
    <text evidence="1">Glycan metabolism; pectin biosynthesis.</text>
</comment>
<evidence type="ECO:0000313" key="6">
    <source>
        <dbReference type="EMBL" id="THU69003.1"/>
    </source>
</evidence>
<evidence type="ECO:0000256" key="2">
    <source>
        <dbReference type="ARBA" id="ARBA00006351"/>
    </source>
</evidence>
<reference evidence="6 7" key="1">
    <citation type="journal article" date="2019" name="Nat. Plants">
        <title>Genome sequencing of Musa balbisiana reveals subgenome evolution and function divergence in polyploid bananas.</title>
        <authorList>
            <person name="Yao X."/>
        </authorList>
    </citation>
    <scope>NUCLEOTIDE SEQUENCE [LARGE SCALE GENOMIC DNA]</scope>
    <source>
        <strain evidence="7">cv. DH-PKW</strain>
        <tissue evidence="6">Leaves</tissue>
    </source>
</reference>
<keyword evidence="7" id="KW-1185">Reference proteome</keyword>
<protein>
    <recommendedName>
        <fullName evidence="5">Hexosyltransferase</fullName>
        <ecNumber evidence="5">2.4.1.-</ecNumber>
    </recommendedName>
</protein>
<dbReference type="SUPFAM" id="SSF53448">
    <property type="entry name" value="Nucleotide-diphospho-sugar transferases"/>
    <property type="match status" value="1"/>
</dbReference>
<name>A0A4S8K2P4_MUSBA</name>
<dbReference type="InterPro" id="IPR002495">
    <property type="entry name" value="Glyco_trans_8"/>
</dbReference>
<dbReference type="GO" id="GO:0016757">
    <property type="term" value="F:glycosyltransferase activity"/>
    <property type="evidence" value="ECO:0007669"/>
    <property type="project" value="UniProtKB-KW"/>
</dbReference>
<gene>
    <name evidence="6" type="ORF">C4D60_Mb08t09770</name>
</gene>
<dbReference type="Proteomes" id="UP000317650">
    <property type="component" value="Chromosome 8"/>
</dbReference>
<evidence type="ECO:0000256" key="1">
    <source>
        <dbReference type="ARBA" id="ARBA00004877"/>
    </source>
</evidence>
<dbReference type="Gene3D" id="3.90.550.10">
    <property type="entry name" value="Spore Coat Polysaccharide Biosynthesis Protein SpsA, Chain A"/>
    <property type="match status" value="1"/>
</dbReference>
<evidence type="ECO:0000313" key="7">
    <source>
        <dbReference type="Proteomes" id="UP000317650"/>
    </source>
</evidence>
<keyword evidence="3" id="KW-0328">Glycosyltransferase</keyword>
<sequence length="175" mass="19561">MPPSASPRRRTAPHRWCTWPSLDEEYLHGSIVVVHSVPGERFLPLSTVGPGPGVDGEVRIFRASASRHTTFDPDRAQMLISTSVQQAPEQSLNYARNYLGDILERCVNRVIYLDSDLVVLDDIGKQCRARLGSRAVGACEYCYANFIKYFTDRFWSDHRLGAAFAGRGRATSTRG</sequence>
<dbReference type="EC" id="2.4.1.-" evidence="5"/>
<comment type="caution">
    <text evidence="6">The sequence shown here is derived from an EMBL/GenBank/DDBJ whole genome shotgun (WGS) entry which is preliminary data.</text>
</comment>